<evidence type="ECO:0000313" key="14">
    <source>
        <dbReference type="Proteomes" id="UP000444316"/>
    </source>
</evidence>
<evidence type="ECO:0000256" key="2">
    <source>
        <dbReference type="ARBA" id="ARBA00022527"/>
    </source>
</evidence>
<evidence type="ECO:0000256" key="1">
    <source>
        <dbReference type="ARBA" id="ARBA00022490"/>
    </source>
</evidence>
<dbReference type="Gene3D" id="1.20.1270.170">
    <property type="match status" value="1"/>
</dbReference>
<evidence type="ECO:0000256" key="11">
    <source>
        <dbReference type="HAMAP-Rule" id="MF_01497"/>
    </source>
</evidence>
<dbReference type="GO" id="GO:0005524">
    <property type="term" value="F:ATP binding"/>
    <property type="evidence" value="ECO:0007669"/>
    <property type="project" value="UniProtKB-UniRule"/>
</dbReference>
<dbReference type="GO" id="GO:0004674">
    <property type="term" value="F:protein serine/threonine kinase activity"/>
    <property type="evidence" value="ECO:0007669"/>
    <property type="project" value="UniProtKB-UniRule"/>
</dbReference>
<evidence type="ECO:0000256" key="5">
    <source>
        <dbReference type="ARBA" id="ARBA00022723"/>
    </source>
</evidence>
<organism evidence="13 14">
    <name type="scientific">Duganella fentianensis</name>
    <dbReference type="NCBI Taxonomy" id="2692177"/>
    <lineage>
        <taxon>Bacteria</taxon>
        <taxon>Pseudomonadati</taxon>
        <taxon>Pseudomonadota</taxon>
        <taxon>Betaproteobacteria</taxon>
        <taxon>Burkholderiales</taxon>
        <taxon>Oxalobacteraceae</taxon>
        <taxon>Telluria group</taxon>
        <taxon>Duganella</taxon>
    </lineage>
</organism>
<feature type="domain" description="Aminoglycoside phosphotransferase" evidence="12">
    <location>
        <begin position="67"/>
        <end position="296"/>
    </location>
</feature>
<comment type="subunit">
    <text evidence="11">Monomer.</text>
</comment>
<keyword evidence="2 11" id="KW-0723">Serine/threonine-protein kinase</keyword>
<comment type="subcellular location">
    <subcellularLocation>
        <location evidence="11">Cytoplasm</location>
    </subcellularLocation>
</comment>
<evidence type="ECO:0000256" key="3">
    <source>
        <dbReference type="ARBA" id="ARBA00022553"/>
    </source>
</evidence>
<proteinExistence type="inferred from homology"/>
<accession>A0A845HVE6</accession>
<dbReference type="EMBL" id="WWCL01000002">
    <property type="protein sequence ID" value="MYN44983.1"/>
    <property type="molecule type" value="Genomic_DNA"/>
</dbReference>
<keyword evidence="8 11" id="KW-0067">ATP-binding</keyword>
<keyword evidence="10 11" id="KW-0346">Stress response</keyword>
<dbReference type="HAMAP" id="MF_01497">
    <property type="entry name" value="SrkA_kinase"/>
    <property type="match status" value="1"/>
</dbReference>
<evidence type="ECO:0000256" key="8">
    <source>
        <dbReference type="ARBA" id="ARBA00022840"/>
    </source>
</evidence>
<dbReference type="Proteomes" id="UP000444316">
    <property type="component" value="Unassembled WGS sequence"/>
</dbReference>
<evidence type="ECO:0000256" key="10">
    <source>
        <dbReference type="ARBA" id="ARBA00023016"/>
    </source>
</evidence>
<dbReference type="PANTHER" id="PTHR39573">
    <property type="entry name" value="STRESS RESPONSE KINASE A"/>
    <property type="match status" value="1"/>
</dbReference>
<keyword evidence="3 11" id="KW-0597">Phosphoprotein</keyword>
<keyword evidence="5 11" id="KW-0479">Metal-binding</keyword>
<dbReference type="Gene3D" id="1.10.510.10">
    <property type="entry name" value="Transferase(Phosphotransferase) domain 1"/>
    <property type="match status" value="1"/>
</dbReference>
<evidence type="ECO:0000256" key="4">
    <source>
        <dbReference type="ARBA" id="ARBA00022679"/>
    </source>
</evidence>
<dbReference type="Gene3D" id="3.30.200.70">
    <property type="match status" value="1"/>
</dbReference>
<dbReference type="SUPFAM" id="SSF56112">
    <property type="entry name" value="Protein kinase-like (PK-like)"/>
    <property type="match status" value="1"/>
</dbReference>
<dbReference type="PANTHER" id="PTHR39573:SF1">
    <property type="entry name" value="STRESS RESPONSE KINASE A"/>
    <property type="match status" value="1"/>
</dbReference>
<protein>
    <recommendedName>
        <fullName evidence="11">Stress response kinase A</fullName>
        <ecNumber evidence="11">2.7.11.1</ecNumber>
    </recommendedName>
    <alternativeName>
        <fullName evidence="11">Serine/threonine-protein kinase SrkA</fullName>
    </alternativeName>
</protein>
<evidence type="ECO:0000256" key="9">
    <source>
        <dbReference type="ARBA" id="ARBA00022842"/>
    </source>
</evidence>
<feature type="active site" evidence="11">
    <location>
        <position position="252"/>
    </location>
</feature>
<evidence type="ECO:0000256" key="6">
    <source>
        <dbReference type="ARBA" id="ARBA00022741"/>
    </source>
</evidence>
<keyword evidence="7 11" id="KW-0418">Kinase</keyword>
<dbReference type="GO" id="GO:0005737">
    <property type="term" value="C:cytoplasm"/>
    <property type="evidence" value="ECO:0007669"/>
    <property type="project" value="UniProtKB-SubCell"/>
</dbReference>
<dbReference type="Pfam" id="PF01636">
    <property type="entry name" value="APH"/>
    <property type="match status" value="1"/>
</dbReference>
<comment type="function">
    <text evidence="11">A protein kinase that phosphorylates Ser and Thr residues. Probably acts to suppress the effects of stress linked to accumulation of reactive oxygen species. Probably involved in the extracytoplasmic stress response.</text>
</comment>
<dbReference type="InterPro" id="IPR032882">
    <property type="entry name" value="SrkA/RdoA"/>
</dbReference>
<name>A0A845HVE6_9BURK</name>
<comment type="catalytic activity">
    <reaction evidence="11">
        <text>L-threonyl-[protein] + ATP = O-phospho-L-threonyl-[protein] + ADP + H(+)</text>
        <dbReference type="Rhea" id="RHEA:46608"/>
        <dbReference type="Rhea" id="RHEA-COMP:11060"/>
        <dbReference type="Rhea" id="RHEA-COMP:11605"/>
        <dbReference type="ChEBI" id="CHEBI:15378"/>
        <dbReference type="ChEBI" id="CHEBI:30013"/>
        <dbReference type="ChEBI" id="CHEBI:30616"/>
        <dbReference type="ChEBI" id="CHEBI:61977"/>
        <dbReference type="ChEBI" id="CHEBI:456216"/>
        <dbReference type="EC" id="2.7.11.1"/>
    </reaction>
</comment>
<keyword evidence="14" id="KW-1185">Reference proteome</keyword>
<comment type="cofactor">
    <cofactor evidence="11">
        <name>Mg(2+)</name>
        <dbReference type="ChEBI" id="CHEBI:18420"/>
    </cofactor>
</comment>
<evidence type="ECO:0000256" key="7">
    <source>
        <dbReference type="ARBA" id="ARBA00022777"/>
    </source>
</evidence>
<keyword evidence="4 11" id="KW-0808">Transferase</keyword>
<feature type="binding site" evidence="11">
    <location>
        <position position="240"/>
    </location>
    <ligand>
        <name>Mg(2+)</name>
        <dbReference type="ChEBI" id="CHEBI:18420"/>
    </ligand>
</feature>
<dbReference type="GO" id="GO:0000287">
    <property type="term" value="F:magnesium ion binding"/>
    <property type="evidence" value="ECO:0007669"/>
    <property type="project" value="UniProtKB-UniRule"/>
</dbReference>
<feature type="binding site" evidence="11">
    <location>
        <position position="252"/>
    </location>
    <ligand>
        <name>Mg(2+)</name>
        <dbReference type="ChEBI" id="CHEBI:18420"/>
    </ligand>
</feature>
<feature type="site" description="ATP" evidence="11">
    <location>
        <position position="68"/>
    </location>
</feature>
<evidence type="ECO:0000259" key="12">
    <source>
        <dbReference type="Pfam" id="PF01636"/>
    </source>
</evidence>
<evidence type="ECO:0000313" key="13">
    <source>
        <dbReference type="EMBL" id="MYN44983.1"/>
    </source>
</evidence>
<reference evidence="13" key="1">
    <citation type="submission" date="2019-12" db="EMBL/GenBank/DDBJ databases">
        <title>Novel species isolated from a subtropical stream in China.</title>
        <authorList>
            <person name="Lu H."/>
        </authorList>
    </citation>
    <scope>NUCLEOTIDE SEQUENCE [LARGE SCALE GENOMIC DNA]</scope>
    <source>
        <strain evidence="13">FT93W</strain>
    </source>
</reference>
<keyword evidence="1 11" id="KW-0963">Cytoplasm</keyword>
<dbReference type="AlphaFoldDB" id="A0A845HVE6"/>
<comment type="caution">
    <text evidence="13">The sequence shown here is derived from an EMBL/GenBank/DDBJ whole genome shotgun (WGS) entry which is preliminary data.</text>
</comment>
<gene>
    <name evidence="11" type="primary">srkA</name>
    <name evidence="13" type="ORF">GTP23_07860</name>
</gene>
<sequence length="359" mass="40316">MNQDDYDDEAADARAAALAAAMAGPLDSTVDQSQPVAHPYAALTPDCVLDALESLGIHSDGRLLALNSYENRVYQVGVEEGAPLVLKFYRPQRWSDGAILEEHAFTRELAEQEIPVVPAQLLGGQTLHHYQGFRFAVFARHGGRAPELGDPQVLEWTGRFIARIHAVGAQKVYTERPALDIATFGHESCAFLQQQRFIPPDLAAAYASVSQLALEGVQRCYDRAGELPQLRLHGDCHGGNVLWTDAGPHFVDFDDSRMGPAIQDLWMMLSGERSEQVRQMGDILAGYEDFCEFSPRQMHLVEALRTLRLMHYSAWLARRWDDPAFPLAFPWFNTQQYWQDRILELREQVALMDEAPLAI</sequence>
<keyword evidence="6 11" id="KW-0547">Nucleotide-binding</keyword>
<dbReference type="EC" id="2.7.11.1" evidence="11"/>
<dbReference type="NCBIfam" id="NF008738">
    <property type="entry name" value="PRK11768.1"/>
    <property type="match status" value="1"/>
</dbReference>
<dbReference type="InterPro" id="IPR011009">
    <property type="entry name" value="Kinase-like_dom_sf"/>
</dbReference>
<dbReference type="InterPro" id="IPR002575">
    <property type="entry name" value="Aminoglycoside_PTrfase"/>
</dbReference>
<keyword evidence="9 11" id="KW-0460">Magnesium</keyword>
<comment type="catalytic activity">
    <reaction evidence="11">
        <text>L-seryl-[protein] + ATP = O-phospho-L-seryl-[protein] + ADP + H(+)</text>
        <dbReference type="Rhea" id="RHEA:17989"/>
        <dbReference type="Rhea" id="RHEA-COMP:9863"/>
        <dbReference type="Rhea" id="RHEA-COMP:11604"/>
        <dbReference type="ChEBI" id="CHEBI:15378"/>
        <dbReference type="ChEBI" id="CHEBI:29999"/>
        <dbReference type="ChEBI" id="CHEBI:30616"/>
        <dbReference type="ChEBI" id="CHEBI:83421"/>
        <dbReference type="ChEBI" id="CHEBI:456216"/>
        <dbReference type="EC" id="2.7.11.1"/>
    </reaction>
</comment>
<comment type="similarity">
    <text evidence="11">Belongs to the SrkA/RdoA protein kinase family.</text>
</comment>
<feature type="active site" description="Proton acceptor" evidence="11">
    <location>
        <position position="235"/>
    </location>
</feature>